<dbReference type="AlphaFoldDB" id="A0A6C2YI74"/>
<feature type="region of interest" description="Disordered" evidence="1">
    <location>
        <begin position="30"/>
        <end position="65"/>
    </location>
</feature>
<evidence type="ECO:0000313" key="3">
    <source>
        <dbReference type="EMBL" id="VIP01238.1"/>
    </source>
</evidence>
<keyword evidence="4" id="KW-1185">Reference proteome</keyword>
<gene>
    <name evidence="3" type="ORF">GMBLW1_27220</name>
</gene>
<dbReference type="InParanoid" id="A0A6C2YI74"/>
<organism evidence="3">
    <name type="scientific">Tuwongella immobilis</name>
    <dbReference type="NCBI Taxonomy" id="692036"/>
    <lineage>
        <taxon>Bacteria</taxon>
        <taxon>Pseudomonadati</taxon>
        <taxon>Planctomycetota</taxon>
        <taxon>Planctomycetia</taxon>
        <taxon>Gemmatales</taxon>
        <taxon>Gemmataceae</taxon>
        <taxon>Tuwongella</taxon>
    </lineage>
</organism>
<name>A0A6C2YI74_9BACT</name>
<dbReference type="EMBL" id="LR586016">
    <property type="protein sequence ID" value="VIP01238.1"/>
    <property type="molecule type" value="Genomic_DNA"/>
</dbReference>
<accession>A0A6C2YI74</accession>
<keyword evidence="2" id="KW-0732">Signal</keyword>
<evidence type="ECO:0000313" key="4">
    <source>
        <dbReference type="Proteomes" id="UP000464378"/>
    </source>
</evidence>
<reference evidence="3" key="1">
    <citation type="submission" date="2019-04" db="EMBL/GenBank/DDBJ databases">
        <authorList>
            <consortium name="Science for Life Laboratories"/>
        </authorList>
    </citation>
    <scope>NUCLEOTIDE SEQUENCE</scope>
    <source>
        <strain evidence="3">MBLW1</strain>
    </source>
</reference>
<dbReference type="Proteomes" id="UP000464378">
    <property type="component" value="Chromosome"/>
</dbReference>
<evidence type="ECO:0008006" key="5">
    <source>
        <dbReference type="Google" id="ProtNLM"/>
    </source>
</evidence>
<feature type="signal peptide" evidence="2">
    <location>
        <begin position="1"/>
        <end position="25"/>
    </location>
</feature>
<protein>
    <recommendedName>
        <fullName evidence="5">DUF4142 domain-containing protein</fullName>
    </recommendedName>
</protein>
<dbReference type="KEGG" id="tim:GMBLW1_27220"/>
<evidence type="ECO:0000256" key="2">
    <source>
        <dbReference type="SAM" id="SignalP"/>
    </source>
</evidence>
<proteinExistence type="predicted"/>
<sequence length="201" mass="22119">MQIQNPLRFAMGGLCAALLLSVTLAQSPLDPASPNAAPQSPAPIGKGKMGKGKMGQGKMGKGNDPTFVADRDTFHYLLSNHDSIQRTVKLLKNGVETVTESDRPEVAKKIQEHVPAMYERLKSGNGVRYWDPLFAEAFKHGKKMKMEITRTEKGVKVVETSDQPDVVRIIQAHAEVVSRFVKHGFAEAEKEHPVPPIPDKK</sequence>
<evidence type="ECO:0000256" key="1">
    <source>
        <dbReference type="SAM" id="MobiDB-lite"/>
    </source>
</evidence>
<feature type="chain" id="PRO_5036383849" description="DUF4142 domain-containing protein" evidence="2">
    <location>
        <begin position="26"/>
        <end position="201"/>
    </location>
</feature>
<dbReference type="EMBL" id="LR593887">
    <property type="protein sequence ID" value="VTR97902.1"/>
    <property type="molecule type" value="Genomic_DNA"/>
</dbReference>
<feature type="compositionally biased region" description="Low complexity" evidence="1">
    <location>
        <begin position="32"/>
        <end position="46"/>
    </location>
</feature>